<feature type="compositionally biased region" description="Polar residues" evidence="1">
    <location>
        <begin position="622"/>
        <end position="642"/>
    </location>
</feature>
<proteinExistence type="predicted"/>
<dbReference type="EMBL" id="JAQQBS010000001">
    <property type="protein sequence ID" value="KAK0177197.1"/>
    <property type="molecule type" value="Genomic_DNA"/>
</dbReference>
<reference evidence="2" key="1">
    <citation type="journal article" date="2023" name="bioRxiv">
        <title>Scaffold-level genome assemblies of two parasitoid biocontrol wasps reveal the parthenogenesis mechanism and an associated novel virus.</title>
        <authorList>
            <person name="Inwood S."/>
            <person name="Skelly J."/>
            <person name="Guhlin J."/>
            <person name="Harrop T."/>
            <person name="Goldson S."/>
            <person name="Dearden P."/>
        </authorList>
    </citation>
    <scope>NUCLEOTIDE SEQUENCE</scope>
    <source>
        <strain evidence="2">Irish</strain>
        <tissue evidence="2">Whole body</tissue>
    </source>
</reference>
<feature type="compositionally biased region" description="Basic and acidic residues" evidence="1">
    <location>
        <begin position="379"/>
        <end position="388"/>
    </location>
</feature>
<gene>
    <name evidence="2" type="ORF">PV328_001274</name>
</gene>
<feature type="compositionally biased region" description="Low complexity" evidence="1">
    <location>
        <begin position="472"/>
        <end position="514"/>
    </location>
</feature>
<sequence>MSNVSAKILAIADDYDTLDKMVVSDCGDISPANKTFNPQLLMKKKLLNNKIVWNAAPIMLKQMSCGSISQTGSLIAQAMDNVAPNYSYEQFVPEQYQSLCYTIIVTHFCIFLASQDEMRLISVDSDGKINAYSQNKIFPEKIIEESATIAAEKKKLKIKQKKFIRTNEAALMQKPCIYDMANNVETSMNSTLTPAMDVNVESSNDIDDTLIGCNDPPTNDVSQYFYPFPVTQRDIQHIEHLLAAMKAAYERQKKQTSFVSDDLNNEYIESGHRKVEIEPGTGIYFSENVFICIERRAEQAKGKWDWKVIVREALLEVYGGSIKNYSATGSRSNSRPAINPQLFKAIYYWVNRKCDKPVSKEDLIRYINHIASNKRKYQKSKEVQDEPRKKKRSSKPAHLHPLNPSPLPSQPHTPTSVPSSSSSSSSIHSYYPPVPSPSCLHTSTPSPLPYPDRSNPAPSATTSLSPHHHTSTPKSSLSSSSSSSSPPHSYYPYPPTTVYSPSRPHTSTPTTLPSHPHPPTPTPPTPPSLPSHPHASTSIPPPPPSSSSSSSHPYYPHPPAPIPSSSSSSPHSYYSYPPAPLHIPTTIPSSLSSPPPSSSSSSSSSSSFHPYNLYAPRLMPSPSHSHSITPLTSSNKKSISDNFNCSPNNEIPIYTTLF</sequence>
<feature type="compositionally biased region" description="Low complexity" evidence="1">
    <location>
        <begin position="412"/>
        <end position="431"/>
    </location>
</feature>
<evidence type="ECO:0000313" key="3">
    <source>
        <dbReference type="Proteomes" id="UP001168990"/>
    </source>
</evidence>
<dbReference type="PRINTS" id="PR01217">
    <property type="entry name" value="PRICHEXTENSN"/>
</dbReference>
<feature type="compositionally biased region" description="Low complexity" evidence="1">
    <location>
        <begin position="563"/>
        <end position="576"/>
    </location>
</feature>
<accession>A0AA39FWK7</accession>
<keyword evidence="3" id="KW-1185">Reference proteome</keyword>
<feature type="compositionally biased region" description="Pro residues" evidence="1">
    <location>
        <begin position="515"/>
        <end position="530"/>
    </location>
</feature>
<feature type="compositionally biased region" description="Low complexity" evidence="1">
    <location>
        <begin position="588"/>
        <end position="607"/>
    </location>
</feature>
<evidence type="ECO:0000256" key="1">
    <source>
        <dbReference type="SAM" id="MobiDB-lite"/>
    </source>
</evidence>
<comment type="caution">
    <text evidence="2">The sequence shown here is derived from an EMBL/GenBank/DDBJ whole genome shotgun (WGS) entry which is preliminary data.</text>
</comment>
<dbReference type="Proteomes" id="UP001168990">
    <property type="component" value="Unassembled WGS sequence"/>
</dbReference>
<feature type="compositionally biased region" description="Basic residues" evidence="1">
    <location>
        <begin position="389"/>
        <end position="398"/>
    </location>
</feature>
<evidence type="ECO:0000313" key="2">
    <source>
        <dbReference type="EMBL" id="KAK0177197.1"/>
    </source>
</evidence>
<feature type="region of interest" description="Disordered" evidence="1">
    <location>
        <begin position="374"/>
        <end position="642"/>
    </location>
</feature>
<organism evidence="2 3">
    <name type="scientific">Microctonus aethiopoides</name>
    <dbReference type="NCBI Taxonomy" id="144406"/>
    <lineage>
        <taxon>Eukaryota</taxon>
        <taxon>Metazoa</taxon>
        <taxon>Ecdysozoa</taxon>
        <taxon>Arthropoda</taxon>
        <taxon>Hexapoda</taxon>
        <taxon>Insecta</taxon>
        <taxon>Pterygota</taxon>
        <taxon>Neoptera</taxon>
        <taxon>Endopterygota</taxon>
        <taxon>Hymenoptera</taxon>
        <taxon>Apocrita</taxon>
        <taxon>Ichneumonoidea</taxon>
        <taxon>Braconidae</taxon>
        <taxon>Euphorinae</taxon>
        <taxon>Microctonus</taxon>
    </lineage>
</organism>
<dbReference type="AlphaFoldDB" id="A0AA39FWK7"/>
<name>A0AA39FWK7_9HYME</name>
<protein>
    <submittedName>
        <fullName evidence="2">Uncharacterized protein</fullName>
    </submittedName>
</protein>
<reference evidence="2" key="2">
    <citation type="submission" date="2023-03" db="EMBL/GenBank/DDBJ databases">
        <authorList>
            <person name="Inwood S.N."/>
            <person name="Skelly J.G."/>
            <person name="Guhlin J."/>
            <person name="Harrop T.W.R."/>
            <person name="Goldson S.G."/>
            <person name="Dearden P.K."/>
        </authorList>
    </citation>
    <scope>NUCLEOTIDE SEQUENCE</scope>
    <source>
        <strain evidence="2">Irish</strain>
        <tissue evidence="2">Whole body</tissue>
    </source>
</reference>